<dbReference type="Proteomes" id="UP000660454">
    <property type="component" value="Unassembled WGS sequence"/>
</dbReference>
<dbReference type="EMBL" id="BOOF01000011">
    <property type="protein sequence ID" value="GIH61658.1"/>
    <property type="molecule type" value="Genomic_DNA"/>
</dbReference>
<reference evidence="2 3" key="1">
    <citation type="submission" date="2021-01" db="EMBL/GenBank/DDBJ databases">
        <title>Whole genome shotgun sequence of Microbispora siamensis NBRC 104113.</title>
        <authorList>
            <person name="Komaki H."/>
            <person name="Tamura T."/>
        </authorList>
    </citation>
    <scope>NUCLEOTIDE SEQUENCE [LARGE SCALE GENOMIC DNA]</scope>
    <source>
        <strain evidence="2 3">NBRC 104113</strain>
    </source>
</reference>
<evidence type="ECO:0000313" key="3">
    <source>
        <dbReference type="Proteomes" id="UP000660454"/>
    </source>
</evidence>
<keyword evidence="1" id="KW-0732">Signal</keyword>
<feature type="signal peptide" evidence="1">
    <location>
        <begin position="1"/>
        <end position="19"/>
    </location>
</feature>
<evidence type="ECO:0008006" key="4">
    <source>
        <dbReference type="Google" id="ProtNLM"/>
    </source>
</evidence>
<organism evidence="2 3">
    <name type="scientific">Microbispora siamensis</name>
    <dbReference type="NCBI Taxonomy" id="564413"/>
    <lineage>
        <taxon>Bacteria</taxon>
        <taxon>Bacillati</taxon>
        <taxon>Actinomycetota</taxon>
        <taxon>Actinomycetes</taxon>
        <taxon>Streptosporangiales</taxon>
        <taxon>Streptosporangiaceae</taxon>
        <taxon>Microbispora</taxon>
    </lineage>
</organism>
<evidence type="ECO:0000256" key="1">
    <source>
        <dbReference type="SAM" id="SignalP"/>
    </source>
</evidence>
<name>A0ABQ4GJQ2_9ACTN</name>
<accession>A0ABQ4GJQ2</accession>
<keyword evidence="3" id="KW-1185">Reference proteome</keyword>
<gene>
    <name evidence="2" type="ORF">Msi02_24750</name>
</gene>
<protein>
    <recommendedName>
        <fullName evidence="4">Tannase/feruloyl esterase family alpha/beta hydrolase</fullName>
    </recommendedName>
</protein>
<feature type="chain" id="PRO_5046616429" description="Tannase/feruloyl esterase family alpha/beta hydrolase" evidence="1">
    <location>
        <begin position="20"/>
        <end position="97"/>
    </location>
</feature>
<evidence type="ECO:0000313" key="2">
    <source>
        <dbReference type="EMBL" id="GIH61658.1"/>
    </source>
</evidence>
<proteinExistence type="predicted"/>
<sequence>MIFAAAAAPAIAMPAPATTAACAVFSAAPAVRPVADAIRSAIRAGPLSSENTFPGIGGALPGRTPPYACQPEEHHWCAPYREHAAHSGKRKWRLRGR</sequence>
<comment type="caution">
    <text evidence="2">The sequence shown here is derived from an EMBL/GenBank/DDBJ whole genome shotgun (WGS) entry which is preliminary data.</text>
</comment>